<proteinExistence type="predicted"/>
<protein>
    <submittedName>
        <fullName evidence="1">Uncharacterized protein</fullName>
    </submittedName>
</protein>
<evidence type="ECO:0000313" key="1">
    <source>
        <dbReference type="EMBL" id="DAG00734.1"/>
    </source>
</evidence>
<name>A0A8S5V1Y0_9CAUD</name>
<accession>A0A8S5V1Y0</accession>
<dbReference type="EMBL" id="BK016182">
    <property type="protein sequence ID" value="DAG00734.1"/>
    <property type="molecule type" value="Genomic_DNA"/>
</dbReference>
<reference evidence="1" key="1">
    <citation type="journal article" date="2021" name="Proc. Natl. Acad. Sci. U.S.A.">
        <title>A Catalog of Tens of Thousands of Viruses from Human Metagenomes Reveals Hidden Associations with Chronic Diseases.</title>
        <authorList>
            <person name="Tisza M.J."/>
            <person name="Buck C.B."/>
        </authorList>
    </citation>
    <scope>NUCLEOTIDE SEQUENCE</scope>
    <source>
        <strain evidence="1">CtJ2i1</strain>
    </source>
</reference>
<sequence length="201" mass="23996">MIDAMWYESNVLGHSTDKTYITQYTIDYLYDNDMNDYDIIKILSTFKKESIKYCDLPNSLWNDSLLKRDTYYFNSKLQILSKPPTLLIDANITPKDIKFFKEMKISFTKDDLLRFFYSKSNSLIVKDYNRDIGAIDYLLNRYNNQLMESVDICLYLIDEYSHCVSSLLNLTNYEVDILEKVNAIYYDNYRSGTNRIIYRWS</sequence>
<organism evidence="1">
    <name type="scientific">Myoviridae sp. ctJ2i1</name>
    <dbReference type="NCBI Taxonomy" id="2825079"/>
    <lineage>
        <taxon>Viruses</taxon>
        <taxon>Duplodnaviria</taxon>
        <taxon>Heunggongvirae</taxon>
        <taxon>Uroviricota</taxon>
        <taxon>Caudoviricetes</taxon>
    </lineage>
</organism>